<protein>
    <recommendedName>
        <fullName evidence="3">ER membrane protein complex subunit 2</fullName>
    </recommendedName>
</protein>
<evidence type="ECO:0000256" key="3">
    <source>
        <dbReference type="RuleBase" id="RU367091"/>
    </source>
</evidence>
<dbReference type="GeneID" id="70237253"/>
<dbReference type="RefSeq" id="XP_046060222.1">
    <property type="nucleotide sequence ID" value="XM_046206458.1"/>
</dbReference>
<comment type="function">
    <text evidence="3">Part of the endoplasmic reticulum membrane protein complex (EMC) that enables the energy-independent insertion into endoplasmic reticulum membranes of newly synthesized membrane proteins.</text>
</comment>
<sequence>MFEEIRDRLLLVFRSGKYAQLPPADLENLYGVSSVFLRLNESRLGQLEYYTLLELHFFLCLLTLRDNEAKSALDRFGDKFEARSSEKLTVLRSYYIQVLGKKDALEYLDKASAPLIKSPVDLTSKPVSRDPKSLRLVEKRKVALKSSSPTEYIENLLQYVDDSPLDYETWMELAEQYVDLGEYEKAYECVQEVLVGAPGAYVVWCRAGEICRKIYDKDARSKDVLKQAQRSFLRAIELCELHARSWCGLLVTARDLKQTEIENLARTRLNQLVKDSATNQSDLDRISEFLSLIN</sequence>
<gene>
    <name evidence="4" type="ORF">OGAPHI_005289</name>
</gene>
<dbReference type="InterPro" id="IPR039856">
    <property type="entry name" value="EMC2-like"/>
</dbReference>
<dbReference type="Gene3D" id="1.25.40.10">
    <property type="entry name" value="Tetratricopeptide repeat domain"/>
    <property type="match status" value="1"/>
</dbReference>
<dbReference type="AlphaFoldDB" id="A0A9P8T2P7"/>
<dbReference type="PROSITE" id="PS50005">
    <property type="entry name" value="TPR"/>
    <property type="match status" value="1"/>
</dbReference>
<proteinExistence type="inferred from homology"/>
<comment type="similarity">
    <text evidence="3">Belongs to the EMC2 family.</text>
</comment>
<dbReference type="PANTHER" id="PTHR12760">
    <property type="entry name" value="TETRATRICOPEPTIDE REPEAT PROTEIN"/>
    <property type="match status" value="1"/>
</dbReference>
<keyword evidence="3" id="KW-0472">Membrane</keyword>
<evidence type="ECO:0000313" key="4">
    <source>
        <dbReference type="EMBL" id="KAH3663886.1"/>
    </source>
</evidence>
<dbReference type="Proteomes" id="UP000769157">
    <property type="component" value="Unassembled WGS sequence"/>
</dbReference>
<organism evidence="4 5">
    <name type="scientific">Ogataea philodendri</name>
    <dbReference type="NCBI Taxonomy" id="1378263"/>
    <lineage>
        <taxon>Eukaryota</taxon>
        <taxon>Fungi</taxon>
        <taxon>Dikarya</taxon>
        <taxon>Ascomycota</taxon>
        <taxon>Saccharomycotina</taxon>
        <taxon>Pichiomycetes</taxon>
        <taxon>Pichiales</taxon>
        <taxon>Pichiaceae</taxon>
        <taxon>Ogataea</taxon>
    </lineage>
</organism>
<evidence type="ECO:0000313" key="5">
    <source>
        <dbReference type="Proteomes" id="UP000769157"/>
    </source>
</evidence>
<feature type="repeat" description="TPR" evidence="2">
    <location>
        <begin position="167"/>
        <end position="200"/>
    </location>
</feature>
<reference evidence="4" key="2">
    <citation type="submission" date="2021-01" db="EMBL/GenBank/DDBJ databases">
        <authorList>
            <person name="Schikora-Tamarit M.A."/>
        </authorList>
    </citation>
    <scope>NUCLEOTIDE SEQUENCE</scope>
    <source>
        <strain evidence="4">CBS6075</strain>
    </source>
</reference>
<dbReference type="GO" id="GO:0072546">
    <property type="term" value="C:EMC complex"/>
    <property type="evidence" value="ECO:0007669"/>
    <property type="project" value="UniProtKB-UniRule"/>
</dbReference>
<dbReference type="InterPro" id="IPR011990">
    <property type="entry name" value="TPR-like_helical_dom_sf"/>
</dbReference>
<comment type="subcellular location">
    <subcellularLocation>
        <location evidence="3">Endoplasmic reticulum membrane</location>
        <topology evidence="3">Peripheral membrane protein</topology>
        <orientation evidence="3">Cytoplasmic side</orientation>
    </subcellularLocation>
</comment>
<accession>A0A9P8T2P7</accession>
<name>A0A9P8T2P7_9ASCO</name>
<reference evidence="4" key="1">
    <citation type="journal article" date="2021" name="Open Biol.">
        <title>Shared evolutionary footprints suggest mitochondrial oxidative damage underlies multiple complex I losses in fungi.</title>
        <authorList>
            <person name="Schikora-Tamarit M.A."/>
            <person name="Marcet-Houben M."/>
            <person name="Nosek J."/>
            <person name="Gabaldon T."/>
        </authorList>
    </citation>
    <scope>NUCLEOTIDE SEQUENCE</scope>
    <source>
        <strain evidence="4">CBS6075</strain>
    </source>
</reference>
<keyword evidence="1 2" id="KW-0802">TPR repeat</keyword>
<dbReference type="InterPro" id="IPR019734">
    <property type="entry name" value="TPR_rpt"/>
</dbReference>
<dbReference type="SUPFAM" id="SSF48452">
    <property type="entry name" value="TPR-like"/>
    <property type="match status" value="1"/>
</dbReference>
<evidence type="ECO:0000256" key="2">
    <source>
        <dbReference type="PROSITE-ProRule" id="PRU00339"/>
    </source>
</evidence>
<dbReference type="EMBL" id="JAEUBE010000366">
    <property type="protein sequence ID" value="KAH3663886.1"/>
    <property type="molecule type" value="Genomic_DNA"/>
</dbReference>
<comment type="subunit">
    <text evidence="3">Component of the ER membrane protein complex (EMC).</text>
</comment>
<keyword evidence="5" id="KW-1185">Reference proteome</keyword>
<keyword evidence="3" id="KW-0256">Endoplasmic reticulum</keyword>
<evidence type="ECO:0000256" key="1">
    <source>
        <dbReference type="ARBA" id="ARBA00022803"/>
    </source>
</evidence>
<dbReference type="OrthoDB" id="124397at2759"/>
<comment type="caution">
    <text evidence="4">The sequence shown here is derived from an EMBL/GenBank/DDBJ whole genome shotgun (WGS) entry which is preliminary data.</text>
</comment>